<dbReference type="PANTHER" id="PTHR46796:SF13">
    <property type="entry name" value="HTH-TYPE TRANSCRIPTIONAL ACTIVATOR RHAS"/>
    <property type="match status" value="1"/>
</dbReference>
<dbReference type="Gene3D" id="1.10.10.60">
    <property type="entry name" value="Homeodomain-like"/>
    <property type="match status" value="2"/>
</dbReference>
<evidence type="ECO:0000259" key="4">
    <source>
        <dbReference type="PROSITE" id="PS01124"/>
    </source>
</evidence>
<dbReference type="GO" id="GO:0003700">
    <property type="term" value="F:DNA-binding transcription factor activity"/>
    <property type="evidence" value="ECO:0007669"/>
    <property type="project" value="InterPro"/>
</dbReference>
<dbReference type="InterPro" id="IPR018060">
    <property type="entry name" value="HTH_AraC"/>
</dbReference>
<feature type="domain" description="HTH araC/xylS-type" evidence="4">
    <location>
        <begin position="201"/>
        <end position="282"/>
    </location>
</feature>
<dbReference type="EMBL" id="CP035758">
    <property type="protein sequence ID" value="QBD79444.1"/>
    <property type="molecule type" value="Genomic_DNA"/>
</dbReference>
<dbReference type="GO" id="GO:0043565">
    <property type="term" value="F:sequence-specific DNA binding"/>
    <property type="evidence" value="ECO:0007669"/>
    <property type="project" value="InterPro"/>
</dbReference>
<evidence type="ECO:0000313" key="5">
    <source>
        <dbReference type="EMBL" id="QBD79444.1"/>
    </source>
</evidence>
<dbReference type="KEGG" id="kbs:EPA93_27045"/>
<dbReference type="RefSeq" id="WP_129890496.1">
    <property type="nucleotide sequence ID" value="NZ_CP035758.1"/>
</dbReference>
<dbReference type="Proteomes" id="UP000290365">
    <property type="component" value="Chromosome"/>
</dbReference>
<evidence type="ECO:0000256" key="1">
    <source>
        <dbReference type="ARBA" id="ARBA00023015"/>
    </source>
</evidence>
<dbReference type="SMART" id="SM00342">
    <property type="entry name" value="HTH_ARAC"/>
    <property type="match status" value="1"/>
</dbReference>
<dbReference type="InterPro" id="IPR050204">
    <property type="entry name" value="AraC_XylS_family_regulators"/>
</dbReference>
<accession>A0A4P6JVA1</accession>
<dbReference type="PROSITE" id="PS01124">
    <property type="entry name" value="HTH_ARAC_FAMILY_2"/>
    <property type="match status" value="1"/>
</dbReference>
<evidence type="ECO:0000256" key="2">
    <source>
        <dbReference type="ARBA" id="ARBA00023125"/>
    </source>
</evidence>
<organism evidence="5 6">
    <name type="scientific">Ktedonosporobacter rubrisoli</name>
    <dbReference type="NCBI Taxonomy" id="2509675"/>
    <lineage>
        <taxon>Bacteria</taxon>
        <taxon>Bacillati</taxon>
        <taxon>Chloroflexota</taxon>
        <taxon>Ktedonobacteria</taxon>
        <taxon>Ktedonobacterales</taxon>
        <taxon>Ktedonosporobacteraceae</taxon>
        <taxon>Ktedonosporobacter</taxon>
    </lineage>
</organism>
<dbReference type="SUPFAM" id="SSF46689">
    <property type="entry name" value="Homeodomain-like"/>
    <property type="match status" value="1"/>
</dbReference>
<keyword evidence="1" id="KW-0805">Transcription regulation</keyword>
<proteinExistence type="predicted"/>
<sequence length="306" mass="33361">MIEDHGANLDAYRLIWGESAFDEAAERRTQRATFVLWPGQTLQVLCIGMGPPSTLHHHYATQLGISLGSPFLVRTRASGPYTEQQSFIAGPNVPHQVETTGMSSFVLWSESRALADLAHRLRSTSASVLPTLPEELLSALLPVLLASAGHVPDEQARQALLSQILTALIGSTWNEDSDDPRIATAQSLVTPQFLVQQAQPITSLATCVHLSPSRFRHLWRSAMGMSVQSYLRWKRLMAAGYISARGVSLTEAAHAVGFADSAHLTRVFHATFGMPPSRIFKNGHALQVISSVEEAYGLKDLFVPSA</sequence>
<dbReference type="OrthoDB" id="9816335at2"/>
<protein>
    <submittedName>
        <fullName evidence="5">AraC family transcriptional regulator</fullName>
    </submittedName>
</protein>
<keyword evidence="3" id="KW-0804">Transcription</keyword>
<dbReference type="Pfam" id="PF12833">
    <property type="entry name" value="HTH_18"/>
    <property type="match status" value="1"/>
</dbReference>
<keyword evidence="6" id="KW-1185">Reference proteome</keyword>
<dbReference type="AlphaFoldDB" id="A0A4P6JVA1"/>
<keyword evidence="2" id="KW-0238">DNA-binding</keyword>
<evidence type="ECO:0000313" key="6">
    <source>
        <dbReference type="Proteomes" id="UP000290365"/>
    </source>
</evidence>
<reference evidence="5 6" key="1">
    <citation type="submission" date="2019-01" db="EMBL/GenBank/DDBJ databases">
        <title>Ktedonosporobacter rubrisoli SCAWS-G2.</title>
        <authorList>
            <person name="Huang Y."/>
            <person name="Yan B."/>
        </authorList>
    </citation>
    <scope>NUCLEOTIDE SEQUENCE [LARGE SCALE GENOMIC DNA]</scope>
    <source>
        <strain evidence="5 6">SCAWS-G2</strain>
    </source>
</reference>
<gene>
    <name evidence="5" type="ORF">EPA93_27045</name>
</gene>
<dbReference type="InterPro" id="IPR009057">
    <property type="entry name" value="Homeodomain-like_sf"/>
</dbReference>
<evidence type="ECO:0000256" key="3">
    <source>
        <dbReference type="ARBA" id="ARBA00023163"/>
    </source>
</evidence>
<dbReference type="PANTHER" id="PTHR46796">
    <property type="entry name" value="HTH-TYPE TRANSCRIPTIONAL ACTIVATOR RHAS-RELATED"/>
    <property type="match status" value="1"/>
</dbReference>
<name>A0A4P6JVA1_KTERU</name>